<evidence type="ECO:0000256" key="2">
    <source>
        <dbReference type="ARBA" id="ARBA00012438"/>
    </source>
</evidence>
<dbReference type="RefSeq" id="WP_345196977.1">
    <property type="nucleotide sequence ID" value="NZ_BAABFL010000418.1"/>
</dbReference>
<protein>
    <recommendedName>
        <fullName evidence="2">histidine kinase</fullName>
        <ecNumber evidence="2">2.7.13.3</ecNumber>
    </recommendedName>
</protein>
<name>A0ABP8V5Q0_9GAMM</name>
<dbReference type="Gene3D" id="1.10.287.130">
    <property type="match status" value="1"/>
</dbReference>
<keyword evidence="3" id="KW-0808">Transferase</keyword>
<organism evidence="7 8">
    <name type="scientific">Kistimonas scapharcae</name>
    <dbReference type="NCBI Taxonomy" id="1036133"/>
    <lineage>
        <taxon>Bacteria</taxon>
        <taxon>Pseudomonadati</taxon>
        <taxon>Pseudomonadota</taxon>
        <taxon>Gammaproteobacteria</taxon>
        <taxon>Oceanospirillales</taxon>
        <taxon>Endozoicomonadaceae</taxon>
        <taxon>Kistimonas</taxon>
    </lineage>
</organism>
<evidence type="ECO:0000313" key="8">
    <source>
        <dbReference type="Proteomes" id="UP001500604"/>
    </source>
</evidence>
<dbReference type="EC" id="2.7.13.3" evidence="2"/>
<dbReference type="Pfam" id="PF01590">
    <property type="entry name" value="GAF"/>
    <property type="match status" value="1"/>
</dbReference>
<proteinExistence type="predicted"/>
<dbReference type="PROSITE" id="PS50109">
    <property type="entry name" value="HIS_KIN"/>
    <property type="match status" value="1"/>
</dbReference>
<dbReference type="InterPro" id="IPR003661">
    <property type="entry name" value="HisK_dim/P_dom"/>
</dbReference>
<dbReference type="CDD" id="cd00082">
    <property type="entry name" value="HisKA"/>
    <property type="match status" value="1"/>
</dbReference>
<keyword evidence="8" id="KW-1185">Reference proteome</keyword>
<sequence>MSRKAYPKFIDDLTFYSSGNGEEASQNFFHLSEDLKKLHAITSIHYDSFDGMIARYLQAGIDIFQLETGIVSHITDAKTYVVDGVSSPLDVIHPGDTFELEGTYCREVYKTECVLGFPHVGNMPDMQSHPVYQNLKLEAYLSAPIYVGDKLYGTLNFTDRKPRQHGFSEHERDLLAMMAESIGLFLLLKDKETQLKEKNERIIRMAGYVAHDLRNPLGAIKSMSQLMQMAELDPVDQKDLLVRIGSSADRALELISSILDMASLGAGKVVLTVTEFALKPMLEECVAQCQLPGEHDRSRIDIQVPDLALVSGDRNRLMQVFSNLLINACKYSEAGSPITLTSPCQHDGRLCVEVINRVAEPADTAVTNQSPIYQSIGFGLDIVREILALHEATLEVFEQDGQYKSVLCLPMPGTQADSPQDVHESD</sequence>
<evidence type="ECO:0000256" key="3">
    <source>
        <dbReference type="ARBA" id="ARBA00022679"/>
    </source>
</evidence>
<dbReference type="InterPro" id="IPR050736">
    <property type="entry name" value="Sensor_HK_Regulatory"/>
</dbReference>
<feature type="domain" description="Histidine kinase" evidence="6">
    <location>
        <begin position="208"/>
        <end position="415"/>
    </location>
</feature>
<dbReference type="SUPFAM" id="SSF55781">
    <property type="entry name" value="GAF domain-like"/>
    <property type="match status" value="1"/>
</dbReference>
<dbReference type="InterPro" id="IPR005467">
    <property type="entry name" value="His_kinase_dom"/>
</dbReference>
<dbReference type="InterPro" id="IPR036890">
    <property type="entry name" value="HATPase_C_sf"/>
</dbReference>
<dbReference type="PANTHER" id="PTHR43711">
    <property type="entry name" value="TWO-COMPONENT HISTIDINE KINASE"/>
    <property type="match status" value="1"/>
</dbReference>
<dbReference type="Pfam" id="PF02518">
    <property type="entry name" value="HATPase_c"/>
    <property type="match status" value="1"/>
</dbReference>
<dbReference type="SUPFAM" id="SSF47384">
    <property type="entry name" value="Homodimeric domain of signal transducing histidine kinase"/>
    <property type="match status" value="1"/>
</dbReference>
<dbReference type="SUPFAM" id="SSF55874">
    <property type="entry name" value="ATPase domain of HSP90 chaperone/DNA topoisomerase II/histidine kinase"/>
    <property type="match status" value="1"/>
</dbReference>
<evidence type="ECO:0000256" key="5">
    <source>
        <dbReference type="ARBA" id="ARBA00023012"/>
    </source>
</evidence>
<dbReference type="InterPro" id="IPR003594">
    <property type="entry name" value="HATPase_dom"/>
</dbReference>
<dbReference type="PANTHER" id="PTHR43711:SF1">
    <property type="entry name" value="HISTIDINE KINASE 1"/>
    <property type="match status" value="1"/>
</dbReference>
<reference evidence="8" key="1">
    <citation type="journal article" date="2019" name="Int. J. Syst. Evol. Microbiol.">
        <title>The Global Catalogue of Microorganisms (GCM) 10K type strain sequencing project: providing services to taxonomists for standard genome sequencing and annotation.</title>
        <authorList>
            <consortium name="The Broad Institute Genomics Platform"/>
            <consortium name="The Broad Institute Genome Sequencing Center for Infectious Disease"/>
            <person name="Wu L."/>
            <person name="Ma J."/>
        </authorList>
    </citation>
    <scope>NUCLEOTIDE SEQUENCE [LARGE SCALE GENOMIC DNA]</scope>
    <source>
        <strain evidence="8">JCM 17805</strain>
    </source>
</reference>
<gene>
    <name evidence="7" type="ORF">GCM10023116_30270</name>
</gene>
<keyword evidence="5" id="KW-0902">Two-component regulatory system</keyword>
<evidence type="ECO:0000313" key="7">
    <source>
        <dbReference type="EMBL" id="GAA4650744.1"/>
    </source>
</evidence>
<accession>A0ABP8V5Q0</accession>
<keyword evidence="4" id="KW-0418">Kinase</keyword>
<comment type="catalytic activity">
    <reaction evidence="1">
        <text>ATP + protein L-histidine = ADP + protein N-phospho-L-histidine.</text>
        <dbReference type="EC" id="2.7.13.3"/>
    </reaction>
</comment>
<dbReference type="InterPro" id="IPR036097">
    <property type="entry name" value="HisK_dim/P_sf"/>
</dbReference>
<evidence type="ECO:0000256" key="1">
    <source>
        <dbReference type="ARBA" id="ARBA00000085"/>
    </source>
</evidence>
<comment type="caution">
    <text evidence="7">The sequence shown here is derived from an EMBL/GenBank/DDBJ whole genome shotgun (WGS) entry which is preliminary data.</text>
</comment>
<dbReference type="SMART" id="SM00388">
    <property type="entry name" value="HisKA"/>
    <property type="match status" value="1"/>
</dbReference>
<dbReference type="Pfam" id="PF00512">
    <property type="entry name" value="HisKA"/>
    <property type="match status" value="1"/>
</dbReference>
<dbReference type="Gene3D" id="3.30.565.10">
    <property type="entry name" value="Histidine kinase-like ATPase, C-terminal domain"/>
    <property type="match status" value="1"/>
</dbReference>
<dbReference type="EMBL" id="BAABFL010000418">
    <property type="protein sequence ID" value="GAA4650744.1"/>
    <property type="molecule type" value="Genomic_DNA"/>
</dbReference>
<evidence type="ECO:0000256" key="4">
    <source>
        <dbReference type="ARBA" id="ARBA00022777"/>
    </source>
</evidence>
<dbReference type="Gene3D" id="3.30.450.40">
    <property type="match status" value="1"/>
</dbReference>
<dbReference type="InterPro" id="IPR029016">
    <property type="entry name" value="GAF-like_dom_sf"/>
</dbReference>
<dbReference type="InterPro" id="IPR003018">
    <property type="entry name" value="GAF"/>
</dbReference>
<dbReference type="SMART" id="SM00387">
    <property type="entry name" value="HATPase_c"/>
    <property type="match status" value="1"/>
</dbReference>
<evidence type="ECO:0000259" key="6">
    <source>
        <dbReference type="PROSITE" id="PS50109"/>
    </source>
</evidence>
<dbReference type="Proteomes" id="UP001500604">
    <property type="component" value="Unassembled WGS sequence"/>
</dbReference>